<evidence type="ECO:0000313" key="1">
    <source>
        <dbReference type="EMBL" id="SOY77731.1"/>
    </source>
</evidence>
<evidence type="ECO:0000313" key="2">
    <source>
        <dbReference type="Proteomes" id="UP000256297"/>
    </source>
</evidence>
<reference evidence="2" key="1">
    <citation type="submission" date="2018-01" db="EMBL/GenBank/DDBJ databases">
        <authorList>
            <person name="Gaut B.S."/>
            <person name="Morton B.R."/>
            <person name="Clegg M.T."/>
            <person name="Duvall M.R."/>
        </authorList>
    </citation>
    <scope>NUCLEOTIDE SEQUENCE [LARGE SCALE GENOMIC DNA]</scope>
</reference>
<proteinExistence type="predicted"/>
<sequence length="139" mass="15538">MCLPLRSQRSFILLDGLPRSMGRRAPRFLAHQRGRGARRIAFHCVASFPVPAYGRLADGLHRHGRDVLQRLWQVRVVVKTKSWCASLGHTSGWVPEAKKSLQNDGSDAALPWLAVGVMIDTARCMRPKSRRGFVALLAK</sequence>
<organism evidence="1 2">
    <name type="scientific">Cupriavidus taiwanensis</name>
    <dbReference type="NCBI Taxonomy" id="164546"/>
    <lineage>
        <taxon>Bacteria</taxon>
        <taxon>Pseudomonadati</taxon>
        <taxon>Pseudomonadota</taxon>
        <taxon>Betaproteobacteria</taxon>
        <taxon>Burkholderiales</taxon>
        <taxon>Burkholderiaceae</taxon>
        <taxon>Cupriavidus</taxon>
    </lineage>
</organism>
<name>A0A375CRJ9_9BURK</name>
<protein>
    <submittedName>
        <fullName evidence="1">Uncharacterized protein</fullName>
    </submittedName>
</protein>
<dbReference type="AlphaFoldDB" id="A0A375CRJ9"/>
<accession>A0A375CRJ9</accession>
<dbReference type="EMBL" id="OFSP01000078">
    <property type="protein sequence ID" value="SOY77731.1"/>
    <property type="molecule type" value="Genomic_DNA"/>
</dbReference>
<comment type="caution">
    <text evidence="1">The sequence shown here is derived from an EMBL/GenBank/DDBJ whole genome shotgun (WGS) entry which is preliminary data.</text>
</comment>
<gene>
    <name evidence="1" type="ORF">CBM2589_U10233</name>
</gene>
<dbReference type="Proteomes" id="UP000256297">
    <property type="component" value="Unassembled WGS sequence"/>
</dbReference>